<reference evidence="1 2" key="2">
    <citation type="journal article" date="2014" name="Genome Announc.">
        <title>Complete Genome Sequence of Methanoregula formicica SMSPT, a Mesophilic Hydrogenotrophic Methanogen Isolated from a Methanogenic Upflow Anaerobic Sludge Blanket Reactor.</title>
        <authorList>
            <person name="Yamamoto K."/>
            <person name="Tamaki H."/>
            <person name="Cadillo-Quiroz H."/>
            <person name="Imachi H."/>
            <person name="Kyrpides N."/>
            <person name="Woyke T."/>
            <person name="Goodwin L."/>
            <person name="Zinder S.H."/>
            <person name="Kamagata Y."/>
            <person name="Liu W.T."/>
        </authorList>
    </citation>
    <scope>NUCLEOTIDE SEQUENCE [LARGE SCALE GENOMIC DNA]</scope>
    <source>
        <strain evidence="2">DSM 22288 / NBRC 105244 / SMSP</strain>
    </source>
</reference>
<dbReference type="HOGENOM" id="CLU_140791_0_0_2"/>
<dbReference type="EMBL" id="CP003167">
    <property type="protein sequence ID" value="AGB01385.1"/>
    <property type="molecule type" value="Genomic_DNA"/>
</dbReference>
<keyword evidence="2" id="KW-1185">Reference proteome</keyword>
<dbReference type="Proteomes" id="UP000010824">
    <property type="component" value="Chromosome"/>
</dbReference>
<protein>
    <submittedName>
        <fullName evidence="1">Uncharacterized protein</fullName>
    </submittedName>
</protein>
<dbReference type="GeneID" id="14308981"/>
<organism evidence="1 2">
    <name type="scientific">Methanoregula formicica (strain DSM 22288 / NBRC 105244 / SMSP)</name>
    <dbReference type="NCBI Taxonomy" id="593750"/>
    <lineage>
        <taxon>Archaea</taxon>
        <taxon>Methanobacteriati</taxon>
        <taxon>Methanobacteriota</taxon>
        <taxon>Stenosarchaea group</taxon>
        <taxon>Methanomicrobia</taxon>
        <taxon>Methanomicrobiales</taxon>
        <taxon>Methanoregulaceae</taxon>
        <taxon>Methanoregula</taxon>
    </lineage>
</organism>
<proteinExistence type="predicted"/>
<name>L0HBI4_METFS</name>
<reference evidence="2" key="1">
    <citation type="submission" date="2011-12" db="EMBL/GenBank/DDBJ databases">
        <title>Complete sequence of Methanoregula formicicum SMSP.</title>
        <authorList>
            <person name="Lucas S."/>
            <person name="Han J."/>
            <person name="Lapidus A."/>
            <person name="Cheng J.-F."/>
            <person name="Goodwin L."/>
            <person name="Pitluck S."/>
            <person name="Peters L."/>
            <person name="Ovchinnikova G."/>
            <person name="Teshima H."/>
            <person name="Detter J.C."/>
            <person name="Han C."/>
            <person name="Tapia R."/>
            <person name="Land M."/>
            <person name="Hauser L."/>
            <person name="Kyrpides N."/>
            <person name="Ivanova N."/>
            <person name="Pagani I."/>
            <person name="Imachi H."/>
            <person name="Tamaki H."/>
            <person name="Sekiguchi Y."/>
            <person name="Kamagata Y."/>
            <person name="Cadillo-Quiroz H."/>
            <person name="Zinder S."/>
            <person name="Liu W.-T."/>
            <person name="Woyke T."/>
        </authorList>
    </citation>
    <scope>NUCLEOTIDE SEQUENCE [LARGE SCALE GENOMIC DNA]</scope>
    <source>
        <strain evidence="2">DSM 22288 / NBRC 105244 / SMSP</strain>
    </source>
</reference>
<gene>
    <name evidence="1" type="ordered locus">Metfor_0308</name>
</gene>
<dbReference type="RefSeq" id="WP_015284349.1">
    <property type="nucleotide sequence ID" value="NC_019943.1"/>
</dbReference>
<dbReference type="AlphaFoldDB" id="L0HBI4"/>
<evidence type="ECO:0000313" key="2">
    <source>
        <dbReference type="Proteomes" id="UP000010824"/>
    </source>
</evidence>
<accession>L0HBI4</accession>
<dbReference type="InParanoid" id="L0HBI4"/>
<dbReference type="eggNOG" id="arCOG03197">
    <property type="taxonomic scope" value="Archaea"/>
</dbReference>
<dbReference type="OrthoDB" id="80177at2157"/>
<evidence type="ECO:0000313" key="1">
    <source>
        <dbReference type="EMBL" id="AGB01385.1"/>
    </source>
</evidence>
<sequence length="155" mass="17065" precursor="true">MIVPLKDEFLLISGTRSFLLAAKANALFAIRIETPDKEYSQTIEPSDIIVVSAPEGGALEPAFMLTEFVRTYRMPLIVLPKDHPGSKRFSYLVCVGPLITTNCSIRRGTHPEQHLVCSSDELAGITLKAHSEGVEIVDLPEGATHRYVNFRVLTG</sequence>
<dbReference type="KEGG" id="mfo:Metfor_0308"/>
<dbReference type="STRING" id="593750.Metfor_0308"/>